<protein>
    <submittedName>
        <fullName evidence="1">Integrin cytoplasmic domain-associated protein 1, isoform 1</fullName>
    </submittedName>
</protein>
<proteinExistence type="predicted"/>
<evidence type="ECO:0000313" key="2">
    <source>
        <dbReference type="Proteomes" id="UP001201812"/>
    </source>
</evidence>
<organism evidence="1 2">
    <name type="scientific">Ditylenchus destructor</name>
    <dbReference type="NCBI Taxonomy" id="166010"/>
    <lineage>
        <taxon>Eukaryota</taxon>
        <taxon>Metazoa</taxon>
        <taxon>Ecdysozoa</taxon>
        <taxon>Nematoda</taxon>
        <taxon>Chromadorea</taxon>
        <taxon>Rhabditida</taxon>
        <taxon>Tylenchina</taxon>
        <taxon>Tylenchomorpha</taxon>
        <taxon>Sphaerularioidea</taxon>
        <taxon>Anguinidae</taxon>
        <taxon>Anguininae</taxon>
        <taxon>Ditylenchus</taxon>
    </lineage>
</organism>
<sequence length="190" mass="21050">MAHLTSFEGVHQLHYLGVIDIDSVEQSIALSQTFQQQGPPSIDPHTANVSPPMVRSVEERIIEKVEHAQLIGTIARRPSAQRGEPKVAVHVSKTGVKFIDVSSQRVVERLALHKIVQAISYDDGFNFDGEQPAHFNVILVVKRSTFADRGMEQCHLLQTQNAAEADHLCKQIRQAFASVQADVVPSSKRL</sequence>
<dbReference type="Pfam" id="PF10480">
    <property type="entry name" value="ICAP-1_inte_bdg"/>
    <property type="match status" value="1"/>
</dbReference>
<keyword evidence="1" id="KW-0401">Integrin</keyword>
<dbReference type="AlphaFoldDB" id="A0AAD4MV72"/>
<dbReference type="Proteomes" id="UP001201812">
    <property type="component" value="Unassembled WGS sequence"/>
</dbReference>
<keyword evidence="2" id="KW-1185">Reference proteome</keyword>
<dbReference type="EMBL" id="JAKKPZ010000043">
    <property type="protein sequence ID" value="KAI1707048.1"/>
    <property type="molecule type" value="Genomic_DNA"/>
</dbReference>
<reference evidence="1" key="1">
    <citation type="submission" date="2022-01" db="EMBL/GenBank/DDBJ databases">
        <title>Genome Sequence Resource for Two Populations of Ditylenchus destructor, the Migratory Endoparasitic Phytonematode.</title>
        <authorList>
            <person name="Zhang H."/>
            <person name="Lin R."/>
            <person name="Xie B."/>
        </authorList>
    </citation>
    <scope>NUCLEOTIDE SEQUENCE</scope>
    <source>
        <strain evidence="1">BazhouSP</strain>
    </source>
</reference>
<dbReference type="Gene3D" id="6.20.360.10">
    <property type="match status" value="1"/>
</dbReference>
<dbReference type="SUPFAM" id="SSF50729">
    <property type="entry name" value="PH domain-like"/>
    <property type="match status" value="1"/>
</dbReference>
<name>A0AAD4MV72_9BILA</name>
<dbReference type="InterPro" id="IPR019517">
    <property type="entry name" value="Integrin-bd_ICAP-1"/>
</dbReference>
<gene>
    <name evidence="1" type="ORF">DdX_12637</name>
</gene>
<accession>A0AAD4MV72</accession>
<evidence type="ECO:0000313" key="1">
    <source>
        <dbReference type="EMBL" id="KAI1707048.1"/>
    </source>
</evidence>
<comment type="caution">
    <text evidence="1">The sequence shown here is derived from an EMBL/GenBank/DDBJ whole genome shotgun (WGS) entry which is preliminary data.</text>
</comment>
<dbReference type="GO" id="GO:0007229">
    <property type="term" value="P:integrin-mediated signaling pathway"/>
    <property type="evidence" value="ECO:0007669"/>
    <property type="project" value="UniProtKB-KW"/>
</dbReference>